<dbReference type="PANTHER" id="PTHR30006:SF2">
    <property type="entry name" value="ABC TRANSPORTER SUBSTRATE-BINDING PROTEIN"/>
    <property type="match status" value="1"/>
</dbReference>
<dbReference type="Gene3D" id="3.40.190.10">
    <property type="entry name" value="Periplasmic binding protein-like II"/>
    <property type="match status" value="2"/>
</dbReference>
<evidence type="ECO:0000313" key="3">
    <source>
        <dbReference type="EMBL" id="MDQ0425442.1"/>
    </source>
</evidence>
<protein>
    <submittedName>
        <fullName evidence="3">Spermidine/putrescine-binding protein</fullName>
    </submittedName>
</protein>
<reference evidence="3 4" key="1">
    <citation type="submission" date="2023-07" db="EMBL/GenBank/DDBJ databases">
        <title>Sequencing the genomes of 1000 actinobacteria strains.</title>
        <authorList>
            <person name="Klenk H.-P."/>
        </authorList>
    </citation>
    <scope>NUCLEOTIDE SEQUENCE [LARGE SCALE GENOMIC DNA]</scope>
    <source>
        <strain evidence="3 4">DSM 14785</strain>
    </source>
</reference>
<evidence type="ECO:0000313" key="4">
    <source>
        <dbReference type="Proteomes" id="UP001240250"/>
    </source>
</evidence>
<dbReference type="PANTHER" id="PTHR30006">
    <property type="entry name" value="THIAMINE-BINDING PERIPLASMIC PROTEIN-RELATED"/>
    <property type="match status" value="1"/>
</dbReference>
<dbReference type="RefSeq" id="WP_070319894.1">
    <property type="nucleotide sequence ID" value="NZ_JAUSVM010000001.1"/>
</dbReference>
<dbReference type="Proteomes" id="UP001240250">
    <property type="component" value="Unassembled WGS sequence"/>
</dbReference>
<dbReference type="PROSITE" id="PS51257">
    <property type="entry name" value="PROKAR_LIPOPROTEIN"/>
    <property type="match status" value="1"/>
</dbReference>
<dbReference type="InterPro" id="IPR006059">
    <property type="entry name" value="SBP"/>
</dbReference>
<keyword evidence="1 2" id="KW-0732">Signal</keyword>
<gene>
    <name evidence="3" type="ORF">JO380_001823</name>
</gene>
<evidence type="ECO:0000256" key="1">
    <source>
        <dbReference type="ARBA" id="ARBA00022729"/>
    </source>
</evidence>
<accession>A0ABU0GJC5</accession>
<dbReference type="Pfam" id="PF13416">
    <property type="entry name" value="SBP_bac_8"/>
    <property type="match status" value="1"/>
</dbReference>
<keyword evidence="4" id="KW-1185">Reference proteome</keyword>
<dbReference type="SUPFAM" id="SSF53850">
    <property type="entry name" value="Periplasmic binding protein-like II"/>
    <property type="match status" value="1"/>
</dbReference>
<comment type="caution">
    <text evidence="3">The sequence shown here is derived from an EMBL/GenBank/DDBJ whole genome shotgun (WGS) entry which is preliminary data.</text>
</comment>
<feature type="signal peptide" evidence="2">
    <location>
        <begin position="1"/>
        <end position="32"/>
    </location>
</feature>
<name>A0ABU0GJC5_9CELL</name>
<proteinExistence type="predicted"/>
<organism evidence="3 4">
    <name type="scientific">Cellulomonas iranensis</name>
    <dbReference type="NCBI Taxonomy" id="76862"/>
    <lineage>
        <taxon>Bacteria</taxon>
        <taxon>Bacillati</taxon>
        <taxon>Actinomycetota</taxon>
        <taxon>Actinomycetes</taxon>
        <taxon>Micrococcales</taxon>
        <taxon>Cellulomonadaceae</taxon>
        <taxon>Cellulomonas</taxon>
    </lineage>
</organism>
<sequence>MSPRTTSRATSLTALRTGAVLSVAALTLTACGASTDGGTGTSGDATADGDLSGQTLTVAAYAGSWGESFTKAFVEPFEEATGATVELVPGGPAEWLTALRSSSGGEPAYDLVAFTPNVIPSAVAARVVQPLDTDRVADWADLNTTLVAQSNVGDVQYGLPLTVGSTGLAYRTDLVTDPPTDWSDVFRPELCGHVGVSPLTFNTGVEFLAGLVNEAGGSLTDPADVDAAFDRLQDLADCASAFPADGTSVETALANGDAWISAHWDGRAFVQQNQGLPIGYAYPASGSVGALTSFFVTEGTTHEDLAYAFLDYLASPEHQPVFSEGTWYAASNDTNVYPEKFAEQITSGPGAYDDFVWVDYEAITPQLADLQARWQEIFG</sequence>
<dbReference type="EMBL" id="JAUSVM010000001">
    <property type="protein sequence ID" value="MDQ0425442.1"/>
    <property type="molecule type" value="Genomic_DNA"/>
</dbReference>
<feature type="chain" id="PRO_5046666664" evidence="2">
    <location>
        <begin position="33"/>
        <end position="379"/>
    </location>
</feature>
<evidence type="ECO:0000256" key="2">
    <source>
        <dbReference type="SAM" id="SignalP"/>
    </source>
</evidence>